<evidence type="ECO:0000313" key="2">
    <source>
        <dbReference type="EMBL" id="RSV02580.1"/>
    </source>
</evidence>
<dbReference type="Proteomes" id="UP000286681">
    <property type="component" value="Unassembled WGS sequence"/>
</dbReference>
<accession>A0A1L6JBU1</accession>
<evidence type="ECO:0000313" key="3">
    <source>
        <dbReference type="Proteomes" id="UP000185161"/>
    </source>
</evidence>
<keyword evidence="3" id="KW-1185">Reference proteome</keyword>
<dbReference type="AlphaFoldDB" id="A0A1L6JBU1"/>
<dbReference type="RefSeq" id="WP_075152013.1">
    <property type="nucleotide sequence ID" value="NZ_CP018820.1"/>
</dbReference>
<dbReference type="GeneID" id="44133658"/>
<evidence type="ECO:0000313" key="4">
    <source>
        <dbReference type="Proteomes" id="UP000286681"/>
    </source>
</evidence>
<reference evidence="2 4" key="3">
    <citation type="submission" date="2018-07" db="EMBL/GenBank/DDBJ databases">
        <title>Genomic and Epidemiologic Investigation of an Indolent Hospital Outbreak.</title>
        <authorList>
            <person name="Johnson R.C."/>
            <person name="Deming C."/>
            <person name="Conlan S."/>
            <person name="Zellmer C.J."/>
            <person name="Michelin A.V."/>
            <person name="Lee-Lin S."/>
            <person name="Thomas P.J."/>
            <person name="Park M."/>
            <person name="Weingarten R.A."/>
            <person name="Less J."/>
            <person name="Dekker J.P."/>
            <person name="Frank K.M."/>
            <person name="Musser K.A."/>
            <person name="Mcquiston J.R."/>
            <person name="Henderson D.K."/>
            <person name="Lau A.F."/>
            <person name="Palmore T.N."/>
            <person name="Segre J.A."/>
        </authorList>
    </citation>
    <scope>NUCLEOTIDE SEQUENCE [LARGE SCALE GENOMIC DNA]</scope>
    <source>
        <strain evidence="2 4">SK-NIH.Env10_0317</strain>
    </source>
</reference>
<dbReference type="STRING" id="93064.BRX40_13900"/>
<dbReference type="EMBL" id="CP018820">
    <property type="protein sequence ID" value="APR53375.1"/>
    <property type="molecule type" value="Genomic_DNA"/>
</dbReference>
<organism evidence="1 3">
    <name type="scientific">Sphingomonas koreensis</name>
    <dbReference type="NCBI Taxonomy" id="93064"/>
    <lineage>
        <taxon>Bacteria</taxon>
        <taxon>Pseudomonadati</taxon>
        <taxon>Pseudomonadota</taxon>
        <taxon>Alphaproteobacteria</taxon>
        <taxon>Sphingomonadales</taxon>
        <taxon>Sphingomonadaceae</taxon>
        <taxon>Sphingomonas</taxon>
    </lineage>
</organism>
<dbReference type="Proteomes" id="UP000185161">
    <property type="component" value="Chromosome"/>
</dbReference>
<proteinExistence type="predicted"/>
<sequence>MELHRWVELIEPVNHHVDIGVLCGCAVYRVAKPTYMIDRLGREATIGDALRRLYCPTCGERLTLNFSFEWGYGPLRDHRIDPPPLPDWFEPHVTFGPRAEQLREALGGARGQG</sequence>
<gene>
    <name evidence="1" type="ORF">BRX40_13900</name>
    <name evidence="2" type="ORF">CA257_11805</name>
</gene>
<dbReference type="EMBL" id="QQWO01000009">
    <property type="protein sequence ID" value="RSV02580.1"/>
    <property type="molecule type" value="Genomic_DNA"/>
</dbReference>
<evidence type="ECO:0000313" key="1">
    <source>
        <dbReference type="EMBL" id="APR53375.1"/>
    </source>
</evidence>
<reference evidence="1" key="1">
    <citation type="submission" date="2016-12" db="EMBL/GenBank/DDBJ databases">
        <title>Whole genome sequencing of Sphingomonas koreensis.</title>
        <authorList>
            <person name="Conlan S."/>
            <person name="Thomas P.J."/>
            <person name="Mullikin J."/>
            <person name="Palmore T.N."/>
            <person name="Frank K.M."/>
            <person name="Segre J.A."/>
        </authorList>
    </citation>
    <scope>NUCLEOTIDE SEQUENCE</scope>
    <source>
        <strain evidence="1">ABOJV</strain>
    </source>
</reference>
<dbReference type="KEGG" id="skr:BRX40_13900"/>
<name>A0A1L6JBU1_9SPHN</name>
<protein>
    <submittedName>
        <fullName evidence="1">Uncharacterized protein</fullName>
    </submittedName>
</protein>
<reference evidence="3" key="2">
    <citation type="submission" date="2016-12" db="EMBL/GenBank/DDBJ databases">
        <title>Whole genome sequencing of Sphingomonas sp. ABOJV.</title>
        <authorList>
            <person name="Conlan S."/>
            <person name="Thomas P.J."/>
            <person name="Mullikin J."/>
            <person name="Palmore T.N."/>
            <person name="Frank K.M."/>
            <person name="Segre J.A."/>
        </authorList>
    </citation>
    <scope>NUCLEOTIDE SEQUENCE [LARGE SCALE GENOMIC DNA]</scope>
    <source>
        <strain evidence="3">ABOJV</strain>
    </source>
</reference>